<accession>A0A060N5M0</accession>
<reference evidence="1" key="1">
    <citation type="submission" date="2013-10" db="EMBL/GenBank/DDBJ databases">
        <title>Draft genome sequence of Clostridium botulinum type B strain Osaka05.</title>
        <authorList>
            <person name="Sakaguchi Y."/>
            <person name="Hosomi K."/>
            <person name="Uchiyama J."/>
            <person name="Ogura Y."/>
            <person name="Sakaguchi M."/>
            <person name="Kohda T."/>
            <person name="Mukamoto M."/>
            <person name="Misawa N."/>
            <person name="Matsuzaki S."/>
            <person name="Hayashi T."/>
            <person name="Kozaki S."/>
        </authorList>
    </citation>
    <scope>NUCLEOTIDE SEQUENCE</scope>
    <source>
        <strain evidence="1">Osaka05</strain>
    </source>
</reference>
<dbReference type="InterPro" id="IPR036614">
    <property type="entry name" value="RusA-like_sf"/>
</dbReference>
<dbReference type="HOGENOM" id="CLU_1265101_0_0_9"/>
<dbReference type="EMBL" id="BA000058">
    <property type="protein sequence ID" value="BAO04850.1"/>
    <property type="molecule type" value="Genomic_DNA"/>
</dbReference>
<gene>
    <name evidence="1" type="ORF">CBO05P1_131</name>
</gene>
<dbReference type="GO" id="GO:0000287">
    <property type="term" value="F:magnesium ion binding"/>
    <property type="evidence" value="ECO:0007669"/>
    <property type="project" value="InterPro"/>
</dbReference>
<dbReference type="AlphaFoldDB" id="A0A060N5M0"/>
<sequence length="218" mass="25749">MIYISKEFTNTLKLTLPIPPSINNDYMKPKGVLKFNPIKKKYYAIGMMYETAEAKKFKKDMIKLIKEEIDKQNFEPIENPSFVYLYWTWFFPSVKNDTNNRYKCAIDAITEFSDKFKNLKIWNDDNISMNKDVKIYYDSKNPHVELEIKYAPDIGVFDNEEDYSKFINTYCNNCKKGNKIGQKGGCSIHKKILESRIIDEVEINFNTGEKKCLKFKQK</sequence>
<dbReference type="Gene3D" id="3.30.1330.70">
    <property type="entry name" value="Holliday junction resolvase RusA"/>
    <property type="match status" value="1"/>
</dbReference>
<dbReference type="GO" id="GO:0006310">
    <property type="term" value="P:DNA recombination"/>
    <property type="evidence" value="ECO:0007669"/>
    <property type="project" value="InterPro"/>
</dbReference>
<organism evidence="1">
    <name type="scientific">Clostridium botulinum B str. Osaka05</name>
    <dbReference type="NCBI Taxonomy" id="1407017"/>
    <lineage>
        <taxon>Bacteria</taxon>
        <taxon>Bacillati</taxon>
        <taxon>Bacillota</taxon>
        <taxon>Clostridia</taxon>
        <taxon>Eubacteriales</taxon>
        <taxon>Clostridiaceae</taxon>
        <taxon>Clostridium</taxon>
    </lineage>
</organism>
<evidence type="ECO:0000313" key="1">
    <source>
        <dbReference type="EMBL" id="BAO04850.1"/>
    </source>
</evidence>
<proteinExistence type="predicted"/>
<dbReference type="GO" id="GO:0006281">
    <property type="term" value="P:DNA repair"/>
    <property type="evidence" value="ECO:0007669"/>
    <property type="project" value="InterPro"/>
</dbReference>
<dbReference type="Proteomes" id="UP000054164">
    <property type="component" value="Unassembled WGS sequence"/>
</dbReference>
<dbReference type="SUPFAM" id="SSF103084">
    <property type="entry name" value="Holliday junction resolvase RusA"/>
    <property type="match status" value="1"/>
</dbReference>
<dbReference type="RefSeq" id="WP_030031918.1">
    <property type="nucleotide sequence ID" value="NZ_BA000058.1"/>
</dbReference>
<protein>
    <submittedName>
        <fullName evidence="1">Crossover junction endodeoxyribonuclease RusA family</fullName>
    </submittedName>
</protein>
<name>A0A060N5M0_CLOBO</name>